<organism evidence="2 3">
    <name type="scientific">Helicostylum pulchrum</name>
    <dbReference type="NCBI Taxonomy" id="562976"/>
    <lineage>
        <taxon>Eukaryota</taxon>
        <taxon>Fungi</taxon>
        <taxon>Fungi incertae sedis</taxon>
        <taxon>Mucoromycota</taxon>
        <taxon>Mucoromycotina</taxon>
        <taxon>Mucoromycetes</taxon>
        <taxon>Mucorales</taxon>
        <taxon>Mucorineae</taxon>
        <taxon>Mucoraceae</taxon>
        <taxon>Helicostylum</taxon>
    </lineage>
</organism>
<dbReference type="EMBL" id="BAABUJ010000004">
    <property type="protein sequence ID" value="GAA5795372.1"/>
    <property type="molecule type" value="Genomic_DNA"/>
</dbReference>
<evidence type="ECO:0000256" key="1">
    <source>
        <dbReference type="SAM" id="SignalP"/>
    </source>
</evidence>
<comment type="caution">
    <text evidence="2">The sequence shown here is derived from an EMBL/GenBank/DDBJ whole genome shotgun (WGS) entry which is preliminary data.</text>
</comment>
<feature type="chain" id="PRO_5045751183" evidence="1">
    <location>
        <begin position="21"/>
        <end position="140"/>
    </location>
</feature>
<protein>
    <submittedName>
        <fullName evidence="2">Uncharacterized protein</fullName>
    </submittedName>
</protein>
<accession>A0ABP9XKP5</accession>
<gene>
    <name evidence="2" type="ORF">HPULCUR_000728</name>
</gene>
<dbReference type="PROSITE" id="PS51257">
    <property type="entry name" value="PROKAR_LIPOPROTEIN"/>
    <property type="match status" value="1"/>
</dbReference>
<keyword evidence="3" id="KW-1185">Reference proteome</keyword>
<feature type="signal peptide" evidence="1">
    <location>
        <begin position="1"/>
        <end position="20"/>
    </location>
</feature>
<evidence type="ECO:0000313" key="3">
    <source>
        <dbReference type="Proteomes" id="UP001476247"/>
    </source>
</evidence>
<proteinExistence type="predicted"/>
<name>A0ABP9XKP5_9FUNG</name>
<sequence>MVKSSLIIASIATIACVVSAQELPTAIPSGIPTSLPSGLNLPSGAIPTDVSAAVSSIMGNPGGIQSYISMASGKVGSLPSQYQASAYSALSEASKTLASIQPKNTNSAHAKATGDSNTMYRPSAYLAAFVISVAVVVGVI</sequence>
<keyword evidence="1" id="KW-0732">Signal</keyword>
<reference evidence="2 3" key="1">
    <citation type="submission" date="2024-04" db="EMBL/GenBank/DDBJ databases">
        <title>genome sequences of Mucor flavus KT1a and Helicostylum pulchrum KT1b strains isolation_sourced from the surface of a dry-aged beef.</title>
        <authorList>
            <person name="Toyotome T."/>
            <person name="Hosono M."/>
            <person name="Torimaru M."/>
            <person name="Fukuda K."/>
            <person name="Mikami N."/>
        </authorList>
    </citation>
    <scope>NUCLEOTIDE SEQUENCE [LARGE SCALE GENOMIC DNA]</scope>
    <source>
        <strain evidence="2 3">KT1b</strain>
    </source>
</reference>
<dbReference type="Proteomes" id="UP001476247">
    <property type="component" value="Unassembled WGS sequence"/>
</dbReference>
<evidence type="ECO:0000313" key="2">
    <source>
        <dbReference type="EMBL" id="GAA5795372.1"/>
    </source>
</evidence>